<keyword evidence="1" id="KW-0732">Signal</keyword>
<reference evidence="3 4" key="1">
    <citation type="submission" date="2024-06" db="EMBL/GenBank/DDBJ databases">
        <title>The Natural Products Discovery Center: Release of the First 8490 Sequenced Strains for Exploring Actinobacteria Biosynthetic Diversity.</title>
        <authorList>
            <person name="Kalkreuter E."/>
            <person name="Kautsar S.A."/>
            <person name="Yang D."/>
            <person name="Bader C.D."/>
            <person name="Teijaro C.N."/>
            <person name="Fluegel L."/>
            <person name="Davis C.M."/>
            <person name="Simpson J.R."/>
            <person name="Lauterbach L."/>
            <person name="Steele A.D."/>
            <person name="Gui C."/>
            <person name="Meng S."/>
            <person name="Li G."/>
            <person name="Viehrig K."/>
            <person name="Ye F."/>
            <person name="Su P."/>
            <person name="Kiefer A.F."/>
            <person name="Nichols A."/>
            <person name="Cepeda A.J."/>
            <person name="Yan W."/>
            <person name="Fan B."/>
            <person name="Jiang Y."/>
            <person name="Adhikari A."/>
            <person name="Zheng C.-J."/>
            <person name="Schuster L."/>
            <person name="Cowan T.M."/>
            <person name="Smanski M.J."/>
            <person name="Chevrette M.G."/>
            <person name="De Carvalho L.P.S."/>
            <person name="Shen B."/>
        </authorList>
    </citation>
    <scope>NUCLEOTIDE SEQUENCE [LARGE SCALE GENOMIC DNA]</scope>
    <source>
        <strain evidence="3 4">NPDC046851</strain>
    </source>
</reference>
<sequence length="708" mass="74472">MARQLSRRKFVVYSLAASTLTVAAPLGCDATTAEGAEAADSAPRRPSDVLVTGTDEEMLVLEVTKANKVVVRLPRVEVGQGVTTAVAMMIAEELDARLADVDIPLADARTKGNQFTGGSSSVSSLYGPARELAALARAKLVTAAARRWRLPARTLKTRNTKVIAPDGRSATFGSLTASAARITRPAVSSKPKPASRHRVIGKATTRIDARDIVTGKAVYAGDLAVAGAKPTVVARPPTLGGKALSVDSRAARAMPGVHAVVEIAGGVAVVADSFHHAFTARDALKITWAPGPLAPLSDAAIRSRLRAAVPRLGTPPRGSTQTEAEFEFAFVSHAPMEVLTAVADVRATRAEIWFSSQTPMYARDSIASAVGLPESKVKVHVVRGGGSFGRRLNHDAAIEAALISKAARRPVKLMWSRADDLQHGRMRPASHHRIRASHARGRVVAFTHAMASVTEAFEARGPSAQGRVTRAAARAAGPLPSDSGLYNFGRVSGDSGSVELAMPLGAWRSVDSGTMRTAEEIVVDEVARSLGKDPVAFRRTTLRSKGVKAVLDKVADAGDWGRALPDGHAQGVAVHEEYGSRVACLVEIDAADPENPRVTKVVMAADVGTAVNPRGLEAQLMGAAIDGISTVLTAGLHIDRGAVRESSYADFAYARQRHAPLRFEAHIMPSRREPGGAGELGVPAAAGAVANAYARATGTRPRRFPLNF</sequence>
<dbReference type="InterPro" id="IPR012368">
    <property type="entry name" value="OxRdtase_Mopterin-bd_su_IorB"/>
</dbReference>
<accession>A0ABV3AW52</accession>
<evidence type="ECO:0000313" key="4">
    <source>
        <dbReference type="Proteomes" id="UP001551189"/>
    </source>
</evidence>
<dbReference type="PROSITE" id="PS51318">
    <property type="entry name" value="TAT"/>
    <property type="match status" value="1"/>
</dbReference>
<dbReference type="EMBL" id="JBEYXT010000032">
    <property type="protein sequence ID" value="MEU6801404.1"/>
    <property type="molecule type" value="Genomic_DNA"/>
</dbReference>
<feature type="domain" description="Aldehyde oxidase/xanthine dehydrogenase a/b hammerhead" evidence="2">
    <location>
        <begin position="214"/>
        <end position="292"/>
    </location>
</feature>
<dbReference type="InterPro" id="IPR006311">
    <property type="entry name" value="TAT_signal"/>
</dbReference>
<evidence type="ECO:0000256" key="1">
    <source>
        <dbReference type="SAM" id="SignalP"/>
    </source>
</evidence>
<dbReference type="SMART" id="SM01008">
    <property type="entry name" value="Ald_Xan_dh_C"/>
    <property type="match status" value="1"/>
</dbReference>
<evidence type="ECO:0000313" key="3">
    <source>
        <dbReference type="EMBL" id="MEU6801404.1"/>
    </source>
</evidence>
<dbReference type="RefSeq" id="WP_359693380.1">
    <property type="nucleotide sequence ID" value="NZ_JBEYXT010000032.1"/>
</dbReference>
<dbReference type="Pfam" id="PF20256">
    <property type="entry name" value="MoCoBD_2"/>
    <property type="match status" value="2"/>
</dbReference>
<gene>
    <name evidence="3" type="ORF">ABZ931_10370</name>
</gene>
<dbReference type="InterPro" id="IPR046867">
    <property type="entry name" value="AldOxase/xan_DH_MoCoBD2"/>
</dbReference>
<feature type="chain" id="PRO_5045335680" evidence="1">
    <location>
        <begin position="24"/>
        <end position="708"/>
    </location>
</feature>
<dbReference type="Gene3D" id="3.90.1170.50">
    <property type="entry name" value="Aldehyde oxidase/xanthine dehydrogenase, a/b hammerhead"/>
    <property type="match status" value="1"/>
</dbReference>
<comment type="caution">
    <text evidence="3">The sequence shown here is derived from an EMBL/GenBank/DDBJ whole genome shotgun (WGS) entry which is preliminary data.</text>
</comment>
<keyword evidence="4" id="KW-1185">Reference proteome</keyword>
<dbReference type="Pfam" id="PF02738">
    <property type="entry name" value="MoCoBD_1"/>
    <property type="match status" value="1"/>
</dbReference>
<dbReference type="Gene3D" id="3.30.365.10">
    <property type="entry name" value="Aldehyde oxidase/xanthine dehydrogenase, molybdopterin binding domain"/>
    <property type="match status" value="4"/>
</dbReference>
<proteinExistence type="predicted"/>
<dbReference type="InterPro" id="IPR000674">
    <property type="entry name" value="Ald_Oxase/Xan_DH_a/b"/>
</dbReference>
<organism evidence="3 4">
    <name type="scientific">Streptomyces neyagawaensis</name>
    <dbReference type="NCBI Taxonomy" id="42238"/>
    <lineage>
        <taxon>Bacteria</taxon>
        <taxon>Bacillati</taxon>
        <taxon>Actinomycetota</taxon>
        <taxon>Actinomycetes</taxon>
        <taxon>Kitasatosporales</taxon>
        <taxon>Streptomycetaceae</taxon>
        <taxon>Streptomyces</taxon>
    </lineage>
</organism>
<dbReference type="PIRSF" id="PIRSF036389">
    <property type="entry name" value="IOR_B"/>
    <property type="match status" value="1"/>
</dbReference>
<protein>
    <submittedName>
        <fullName evidence="3">Molybdopterin cofactor-binding domain-containing protein</fullName>
    </submittedName>
</protein>
<dbReference type="InterPro" id="IPR008274">
    <property type="entry name" value="AldOxase/xan_DH_MoCoBD1"/>
</dbReference>
<dbReference type="PANTHER" id="PTHR47495">
    <property type="entry name" value="ALDEHYDE DEHYDROGENASE"/>
    <property type="match status" value="1"/>
</dbReference>
<dbReference type="Proteomes" id="UP001551189">
    <property type="component" value="Unassembled WGS sequence"/>
</dbReference>
<dbReference type="SUPFAM" id="SSF56003">
    <property type="entry name" value="Molybdenum cofactor-binding domain"/>
    <property type="match status" value="2"/>
</dbReference>
<dbReference type="InterPro" id="IPR052516">
    <property type="entry name" value="N-heterocyclic_Hydroxylase"/>
</dbReference>
<dbReference type="InterPro" id="IPR037165">
    <property type="entry name" value="AldOxase/xan_DH_Mopterin-bd_sf"/>
</dbReference>
<name>A0ABV3AW52_9ACTN</name>
<evidence type="ECO:0000259" key="2">
    <source>
        <dbReference type="SMART" id="SM01008"/>
    </source>
</evidence>
<dbReference type="PANTHER" id="PTHR47495:SF1">
    <property type="entry name" value="BLL3820 PROTEIN"/>
    <property type="match status" value="1"/>
</dbReference>
<feature type="signal peptide" evidence="1">
    <location>
        <begin position="1"/>
        <end position="23"/>
    </location>
</feature>